<keyword evidence="7" id="KW-1185">Reference proteome</keyword>
<feature type="domain" description="HTH merR-type" evidence="5">
    <location>
        <begin position="1"/>
        <end position="70"/>
    </location>
</feature>
<name>A0A2P9ARE9_9HYPH</name>
<dbReference type="Proteomes" id="UP000245698">
    <property type="component" value="Unassembled WGS sequence"/>
</dbReference>
<evidence type="ECO:0000259" key="5">
    <source>
        <dbReference type="PROSITE" id="PS50937"/>
    </source>
</evidence>
<dbReference type="AlphaFoldDB" id="A0A2P9ARE9"/>
<dbReference type="PANTHER" id="PTHR30204:SF69">
    <property type="entry name" value="MERR-FAMILY TRANSCRIPTIONAL REGULATOR"/>
    <property type="match status" value="1"/>
</dbReference>
<keyword evidence="3" id="KW-0238">DNA-binding</keyword>
<dbReference type="InterPro" id="IPR047057">
    <property type="entry name" value="MerR_fam"/>
</dbReference>
<evidence type="ECO:0000313" key="6">
    <source>
        <dbReference type="EMBL" id="SJM33732.1"/>
    </source>
</evidence>
<dbReference type="InterPro" id="IPR009061">
    <property type="entry name" value="DNA-bd_dom_put_sf"/>
</dbReference>
<protein>
    <recommendedName>
        <fullName evidence="5">HTH merR-type domain-containing protein</fullName>
    </recommendedName>
</protein>
<evidence type="ECO:0000256" key="1">
    <source>
        <dbReference type="ARBA" id="ARBA00022491"/>
    </source>
</evidence>
<evidence type="ECO:0000256" key="4">
    <source>
        <dbReference type="ARBA" id="ARBA00023163"/>
    </source>
</evidence>
<proteinExistence type="predicted"/>
<dbReference type="GO" id="GO:0003677">
    <property type="term" value="F:DNA binding"/>
    <property type="evidence" value="ECO:0007669"/>
    <property type="project" value="UniProtKB-KW"/>
</dbReference>
<dbReference type="PRINTS" id="PR00040">
    <property type="entry name" value="HTHMERR"/>
</dbReference>
<dbReference type="SUPFAM" id="SSF46955">
    <property type="entry name" value="Putative DNA-binding domain"/>
    <property type="match status" value="1"/>
</dbReference>
<accession>A0A2P9ARE9</accession>
<organism evidence="6 7">
    <name type="scientific">Mesorhizobium delmotii</name>
    <dbReference type="NCBI Taxonomy" id="1631247"/>
    <lineage>
        <taxon>Bacteria</taxon>
        <taxon>Pseudomonadati</taxon>
        <taxon>Pseudomonadota</taxon>
        <taxon>Alphaproteobacteria</taxon>
        <taxon>Hyphomicrobiales</taxon>
        <taxon>Phyllobacteriaceae</taxon>
        <taxon>Mesorhizobium</taxon>
    </lineage>
</organism>
<dbReference type="Pfam" id="PF13411">
    <property type="entry name" value="MerR_1"/>
    <property type="match status" value="1"/>
</dbReference>
<gene>
    <name evidence="6" type="ORF">BQ8482_360133</name>
</gene>
<keyword evidence="1" id="KW-0678">Repressor</keyword>
<evidence type="ECO:0000256" key="2">
    <source>
        <dbReference type="ARBA" id="ARBA00023015"/>
    </source>
</evidence>
<dbReference type="PANTHER" id="PTHR30204">
    <property type="entry name" value="REDOX-CYCLING DRUG-SENSING TRANSCRIPTIONAL ACTIVATOR SOXR"/>
    <property type="match status" value="1"/>
</dbReference>
<dbReference type="InterPro" id="IPR000551">
    <property type="entry name" value="MerR-type_HTH_dom"/>
</dbReference>
<sequence>MLSIGELSAATGVKIPTIRYYEQIELLPKGDRDKGNRRRWSQGAIQRLLFIRAAREQGLTVEAIKDLLRVTALPAAQSAQTDSVVNIQLAAVRQKIDKLDQMKEVLTDAVDGVCCMTTTAQRLVQLAQEGVLPESKKVS</sequence>
<dbReference type="EMBL" id="FUIG01000044">
    <property type="protein sequence ID" value="SJM33732.1"/>
    <property type="molecule type" value="Genomic_DNA"/>
</dbReference>
<keyword evidence="4" id="KW-0804">Transcription</keyword>
<reference evidence="7" key="1">
    <citation type="submission" date="2016-12" db="EMBL/GenBank/DDBJ databases">
        <authorList>
            <person name="Brunel B."/>
        </authorList>
    </citation>
    <scope>NUCLEOTIDE SEQUENCE [LARGE SCALE GENOMIC DNA]</scope>
</reference>
<evidence type="ECO:0000256" key="3">
    <source>
        <dbReference type="ARBA" id="ARBA00023125"/>
    </source>
</evidence>
<evidence type="ECO:0000313" key="7">
    <source>
        <dbReference type="Proteomes" id="UP000245698"/>
    </source>
</evidence>
<dbReference type="GO" id="GO:0003700">
    <property type="term" value="F:DNA-binding transcription factor activity"/>
    <property type="evidence" value="ECO:0007669"/>
    <property type="project" value="InterPro"/>
</dbReference>
<dbReference type="RefSeq" id="WP_165848730.1">
    <property type="nucleotide sequence ID" value="NZ_FUIG01000044.1"/>
</dbReference>
<keyword evidence="2" id="KW-0805">Transcription regulation</keyword>
<dbReference type="PROSITE" id="PS50937">
    <property type="entry name" value="HTH_MERR_2"/>
    <property type="match status" value="1"/>
</dbReference>
<dbReference type="Gene3D" id="1.10.1660.10">
    <property type="match status" value="1"/>
</dbReference>
<dbReference type="SMART" id="SM00422">
    <property type="entry name" value="HTH_MERR"/>
    <property type="match status" value="1"/>
</dbReference>